<dbReference type="EMBL" id="BSOZ01000002">
    <property type="protein sequence ID" value="GLS03057.1"/>
    <property type="molecule type" value="Genomic_DNA"/>
</dbReference>
<evidence type="ECO:0000313" key="1">
    <source>
        <dbReference type="EMBL" id="GLS03057.1"/>
    </source>
</evidence>
<dbReference type="RefSeq" id="WP_018748326.1">
    <property type="nucleotide sequence ID" value="NZ_BSOZ01000002.1"/>
</dbReference>
<gene>
    <name evidence="1" type="ORF">GCM10007860_02000</name>
</gene>
<name>A0ABQ6BNM3_9NEIS</name>
<dbReference type="Proteomes" id="UP001156836">
    <property type="component" value="Unassembled WGS sequence"/>
</dbReference>
<proteinExistence type="predicted"/>
<protein>
    <submittedName>
        <fullName evidence="1">Uncharacterized protein</fullName>
    </submittedName>
</protein>
<sequence length="91" mass="10468">MQIQRYGLRVIGLHGQADWQSRLIEQITAHQLICRTEAVSAETIELELECTRADLEAIGYDILYGALGFTPRYVIVRNPDRQTYFLRKAAE</sequence>
<accession>A0ABQ6BNM3</accession>
<organism evidence="1 2">
    <name type="scientific">Chitiniphilus shinanonensis</name>
    <dbReference type="NCBI Taxonomy" id="553088"/>
    <lineage>
        <taxon>Bacteria</taxon>
        <taxon>Pseudomonadati</taxon>
        <taxon>Pseudomonadota</taxon>
        <taxon>Betaproteobacteria</taxon>
        <taxon>Neisseriales</taxon>
        <taxon>Chitinibacteraceae</taxon>
        <taxon>Chitiniphilus</taxon>
    </lineage>
</organism>
<comment type="caution">
    <text evidence="1">The sequence shown here is derived from an EMBL/GenBank/DDBJ whole genome shotgun (WGS) entry which is preliminary data.</text>
</comment>
<evidence type="ECO:0000313" key="2">
    <source>
        <dbReference type="Proteomes" id="UP001156836"/>
    </source>
</evidence>
<keyword evidence="2" id="KW-1185">Reference proteome</keyword>
<reference evidence="2" key="1">
    <citation type="journal article" date="2019" name="Int. J. Syst. Evol. Microbiol.">
        <title>The Global Catalogue of Microorganisms (GCM) 10K type strain sequencing project: providing services to taxonomists for standard genome sequencing and annotation.</title>
        <authorList>
            <consortium name="The Broad Institute Genomics Platform"/>
            <consortium name="The Broad Institute Genome Sequencing Center for Infectious Disease"/>
            <person name="Wu L."/>
            <person name="Ma J."/>
        </authorList>
    </citation>
    <scope>NUCLEOTIDE SEQUENCE [LARGE SCALE GENOMIC DNA]</scope>
    <source>
        <strain evidence="2">NBRC 104970</strain>
    </source>
</reference>